<name>A0A0M3I6T9_ASCLU</name>
<dbReference type="PANTHER" id="PTHR22573">
    <property type="entry name" value="PHOSPHOHEXOMUTASE FAMILY MEMBER"/>
    <property type="match status" value="1"/>
</dbReference>
<dbReference type="Gene3D" id="3.40.120.10">
    <property type="entry name" value="Alpha-D-Glucose-1,6-Bisphosphate, subunit A, domain 3"/>
    <property type="match status" value="4"/>
</dbReference>
<dbReference type="Pfam" id="PF02879">
    <property type="entry name" value="PGM_PMM_II"/>
    <property type="match status" value="1"/>
</dbReference>
<evidence type="ECO:0000256" key="1">
    <source>
        <dbReference type="ARBA" id="ARBA00000443"/>
    </source>
</evidence>
<dbReference type="GO" id="GO:0005975">
    <property type="term" value="P:carbohydrate metabolic process"/>
    <property type="evidence" value="ECO:0007669"/>
    <property type="project" value="InterPro"/>
</dbReference>
<feature type="domain" description="Alpha-D-phosphohexomutase alpha/beta/alpha" evidence="11">
    <location>
        <begin position="550"/>
        <end position="662"/>
    </location>
</feature>
<dbReference type="PROSITE" id="PS00710">
    <property type="entry name" value="PGM_PMM"/>
    <property type="match status" value="1"/>
</dbReference>
<dbReference type="Pfam" id="PF02878">
    <property type="entry name" value="PGM_PMM_I"/>
    <property type="match status" value="2"/>
</dbReference>
<dbReference type="InterPro" id="IPR045244">
    <property type="entry name" value="PGM"/>
</dbReference>
<dbReference type="GO" id="GO:0005829">
    <property type="term" value="C:cytosol"/>
    <property type="evidence" value="ECO:0007669"/>
    <property type="project" value="TreeGrafter"/>
</dbReference>
<dbReference type="InterPro" id="IPR005844">
    <property type="entry name" value="A-D-PHexomutase_a/b/a-I"/>
</dbReference>
<dbReference type="SUPFAM" id="SSF53738">
    <property type="entry name" value="Phosphoglucomutase, first 3 domains"/>
    <property type="match status" value="4"/>
</dbReference>
<comment type="similarity">
    <text evidence="3">Belongs to the phosphohexose mutase family.</text>
</comment>
<keyword evidence="8" id="KW-0413">Isomerase</keyword>
<protein>
    <recommendedName>
        <fullName evidence="4">phosphoglucomutase (alpha-D-glucose-1,6-bisphosphate-dependent)</fullName>
        <ecNumber evidence="4">5.4.2.2</ecNumber>
    </recommendedName>
</protein>
<evidence type="ECO:0000259" key="9">
    <source>
        <dbReference type="Pfam" id="PF02878"/>
    </source>
</evidence>
<evidence type="ECO:0000256" key="5">
    <source>
        <dbReference type="ARBA" id="ARBA00022553"/>
    </source>
</evidence>
<dbReference type="FunFam" id="3.40.120.10:FF:000004">
    <property type="entry name" value="Phosphoglucomutase 5"/>
    <property type="match status" value="1"/>
</dbReference>
<evidence type="ECO:0000259" key="10">
    <source>
        <dbReference type="Pfam" id="PF02879"/>
    </source>
</evidence>
<sequence>MGDGVKVVTVSTKPYEGQKPGTSGLRKRVSSAKMGDGVKVVTVSTKPYEGQKPGTSGLRKRVPEFQKEHYTENFIQCTLDAGLNDKKKGAVLVVGGDGRFLCAETVNLIIKIAAANGVSISLFHWVRKLIVGQKGFLSTPAVSCLIRKREINGELFYLPSAAQSQSRRTHLLQTASRVALTLAQEYELLRLIALCTSVLTSPLFYLPSAAQSQSRRTHLLRTASRLALTLAQEYELLRLIALCTSVLTSHRNVHTSNSNMQFLSVRKLIVGQKGFLSTPAVSCLIRKREINGELFYLPSAAQSQSRRTHLLQTASRVALTLAQEYELLRLIALCGNVINGGIILTASHNPGGPKADFGIKFNCENGGPAPEKVTEAIHKLTTAITQYRICPDLNVDFMSIGKHDYNIDGVGPFTVEVIDSVKDYTELMEEIFDFKKAREICIELHSRFVSALLFTCIRVLISKHQSLYGATGPYVSKILGEKLGANANELLHTTPKPDFGGGHPDPNLTYAHHLVEAMAKGEHDFGAAFDGDGDRNMILGKNAFFVTPSDSLAVIAANLGCIPYFQKHGVKGFARSMPTAGAVDRVAKTNGKAIYETPTGWKFFGNLMDAGKLSLCGEESFGTGSDHIREKDGIWAMLAWLSILAEKRMSVEEIVKEHWAKYGRNVFTRFAFNF</sequence>
<evidence type="ECO:0000256" key="7">
    <source>
        <dbReference type="ARBA" id="ARBA00022842"/>
    </source>
</evidence>
<proteinExistence type="inferred from homology"/>
<dbReference type="WBParaSite" id="ALUE_0001280801-mRNA-1">
    <property type="protein sequence ID" value="ALUE_0001280801-mRNA-1"/>
    <property type="gene ID" value="ALUE_0001280801"/>
</dbReference>
<keyword evidence="12" id="KW-1185">Reference proteome</keyword>
<dbReference type="InterPro" id="IPR016066">
    <property type="entry name" value="A-D-PHexomutase_CS"/>
</dbReference>
<evidence type="ECO:0000256" key="4">
    <source>
        <dbReference type="ARBA" id="ARBA00012728"/>
    </source>
</evidence>
<organism evidence="12 13">
    <name type="scientific">Ascaris lumbricoides</name>
    <name type="common">Giant roundworm</name>
    <dbReference type="NCBI Taxonomy" id="6252"/>
    <lineage>
        <taxon>Eukaryota</taxon>
        <taxon>Metazoa</taxon>
        <taxon>Ecdysozoa</taxon>
        <taxon>Nematoda</taxon>
        <taxon>Chromadorea</taxon>
        <taxon>Rhabditida</taxon>
        <taxon>Spirurina</taxon>
        <taxon>Ascaridomorpha</taxon>
        <taxon>Ascaridoidea</taxon>
        <taxon>Ascarididae</taxon>
        <taxon>Ascaris</taxon>
    </lineage>
</organism>
<dbReference type="PRINTS" id="PR00509">
    <property type="entry name" value="PGMPMM"/>
</dbReference>
<evidence type="ECO:0000256" key="3">
    <source>
        <dbReference type="ARBA" id="ARBA00010231"/>
    </source>
</evidence>
<dbReference type="GO" id="GO:0000287">
    <property type="term" value="F:magnesium ion binding"/>
    <property type="evidence" value="ECO:0007669"/>
    <property type="project" value="InterPro"/>
</dbReference>
<evidence type="ECO:0000256" key="2">
    <source>
        <dbReference type="ARBA" id="ARBA00001946"/>
    </source>
</evidence>
<evidence type="ECO:0000313" key="12">
    <source>
        <dbReference type="Proteomes" id="UP000036681"/>
    </source>
</evidence>
<dbReference type="NCBIfam" id="NF005737">
    <property type="entry name" value="PRK07564.1-1"/>
    <property type="match status" value="1"/>
</dbReference>
<dbReference type="InterPro" id="IPR005845">
    <property type="entry name" value="A-D-PHexomutase_a/b/a-II"/>
</dbReference>
<dbReference type="FunFam" id="3.40.120.10:FF:000007">
    <property type="entry name" value="Phosphoglucomutase 5"/>
    <property type="match status" value="1"/>
</dbReference>
<dbReference type="FunFam" id="3.40.120.10:FF:000031">
    <property type="entry name" value="Phosphoglucomutase-like 5"/>
    <property type="match status" value="1"/>
</dbReference>
<comment type="catalytic activity">
    <reaction evidence="1">
        <text>alpha-D-glucose 1-phosphate = alpha-D-glucose 6-phosphate</text>
        <dbReference type="Rhea" id="RHEA:23536"/>
        <dbReference type="ChEBI" id="CHEBI:58225"/>
        <dbReference type="ChEBI" id="CHEBI:58601"/>
        <dbReference type="EC" id="5.4.2.2"/>
    </reaction>
</comment>
<dbReference type="Gene3D" id="3.30.310.50">
    <property type="entry name" value="Alpha-D-phosphohexomutase, C-terminal domain"/>
    <property type="match status" value="1"/>
</dbReference>
<dbReference type="GO" id="GO:0004614">
    <property type="term" value="F:phosphoglucomutase activity"/>
    <property type="evidence" value="ECO:0007669"/>
    <property type="project" value="UniProtKB-EC"/>
</dbReference>
<keyword evidence="7" id="KW-0460">Magnesium</keyword>
<dbReference type="EC" id="5.4.2.2" evidence="4"/>
<dbReference type="InterPro" id="IPR005841">
    <property type="entry name" value="Alpha-D-phosphohexomutase_SF"/>
</dbReference>
<dbReference type="PANTHER" id="PTHR22573:SF2">
    <property type="entry name" value="PHOSPHOGLUCOMUTASE"/>
    <property type="match status" value="1"/>
</dbReference>
<evidence type="ECO:0000259" key="11">
    <source>
        <dbReference type="Pfam" id="PF02880"/>
    </source>
</evidence>
<evidence type="ECO:0000313" key="13">
    <source>
        <dbReference type="WBParaSite" id="ALUE_0001280801-mRNA-1"/>
    </source>
</evidence>
<accession>A0A0M3I6T9</accession>
<dbReference type="InterPro" id="IPR016055">
    <property type="entry name" value="A-D-PHexomutase_a/b/a-I/II/III"/>
</dbReference>
<feature type="domain" description="Alpha-D-phosphohexomutase alpha/beta/alpha" evidence="9">
    <location>
        <begin position="51"/>
        <end position="153"/>
    </location>
</feature>
<evidence type="ECO:0000256" key="8">
    <source>
        <dbReference type="ARBA" id="ARBA00023235"/>
    </source>
</evidence>
<evidence type="ECO:0000256" key="6">
    <source>
        <dbReference type="ARBA" id="ARBA00022723"/>
    </source>
</evidence>
<feature type="domain" description="Alpha-D-phosphohexomutase alpha/beta/alpha" evidence="10">
    <location>
        <begin position="466"/>
        <end position="539"/>
    </location>
</feature>
<dbReference type="InterPro" id="IPR005846">
    <property type="entry name" value="A-D-PHexomutase_a/b/a-III"/>
</dbReference>
<dbReference type="AlphaFoldDB" id="A0A0M3I6T9"/>
<reference evidence="13" key="1">
    <citation type="submission" date="2017-02" db="UniProtKB">
        <authorList>
            <consortium name="WormBaseParasite"/>
        </authorList>
    </citation>
    <scope>IDENTIFICATION</scope>
</reference>
<keyword evidence="5" id="KW-0597">Phosphoprotein</keyword>
<feature type="domain" description="Alpha-D-phosphohexomutase alpha/beta/alpha" evidence="9">
    <location>
        <begin position="338"/>
        <end position="387"/>
    </location>
</feature>
<dbReference type="Proteomes" id="UP000036681">
    <property type="component" value="Unplaced"/>
</dbReference>
<comment type="cofactor">
    <cofactor evidence="2">
        <name>Mg(2+)</name>
        <dbReference type="ChEBI" id="CHEBI:18420"/>
    </cofactor>
</comment>
<dbReference type="Pfam" id="PF02880">
    <property type="entry name" value="PGM_PMM_III"/>
    <property type="match status" value="1"/>
</dbReference>
<keyword evidence="6" id="KW-0479">Metal-binding</keyword>